<feature type="active site" description="Proton acceptor" evidence="8 9">
    <location>
        <position position="186"/>
    </location>
</feature>
<proteinExistence type="inferred from homology"/>
<dbReference type="EC" id="1.1.1.27" evidence="3 8"/>
<dbReference type="GO" id="GO:0006096">
    <property type="term" value="P:glycolytic process"/>
    <property type="evidence" value="ECO:0007669"/>
    <property type="project" value="UniProtKB-UniRule"/>
</dbReference>
<comment type="function">
    <text evidence="8">Catalyzes the conversion of lactate to pyruvate.</text>
</comment>
<dbReference type="AlphaFoldDB" id="A0A2A5SW11"/>
<dbReference type="Gene3D" id="3.90.110.10">
    <property type="entry name" value="Lactate dehydrogenase/glycoside hydrolase, family 4, C-terminal"/>
    <property type="match status" value="1"/>
</dbReference>
<evidence type="ECO:0000256" key="7">
    <source>
        <dbReference type="ARBA" id="ARBA00049258"/>
    </source>
</evidence>
<dbReference type="GO" id="GO:0004459">
    <property type="term" value="F:L-lactate dehydrogenase (NAD+) activity"/>
    <property type="evidence" value="ECO:0007669"/>
    <property type="project" value="UniProtKB-UniRule"/>
</dbReference>
<evidence type="ECO:0000256" key="9">
    <source>
        <dbReference type="PIRSR" id="PIRSR000102-1"/>
    </source>
</evidence>
<feature type="binding site" evidence="8">
    <location>
        <position position="73"/>
    </location>
    <ligand>
        <name>NAD(+)</name>
        <dbReference type="ChEBI" id="CHEBI:57540"/>
    </ligand>
</feature>
<dbReference type="Pfam" id="PF00056">
    <property type="entry name" value="Ldh_1_N"/>
    <property type="match status" value="1"/>
</dbReference>
<dbReference type="InterPro" id="IPR022383">
    <property type="entry name" value="Lactate/malate_DH_C"/>
</dbReference>
<feature type="binding site" evidence="10">
    <location>
        <position position="106"/>
    </location>
    <ligand>
        <name>NAD(+)</name>
        <dbReference type="ChEBI" id="CHEBI:57540"/>
    </ligand>
</feature>
<accession>A0A2A5SW11</accession>
<dbReference type="SUPFAM" id="SSF56327">
    <property type="entry name" value="LDH C-terminal domain-like"/>
    <property type="match status" value="1"/>
</dbReference>
<feature type="binding site" evidence="8">
    <location>
        <position position="179"/>
    </location>
    <ligand>
        <name>beta-D-fructose 1,6-bisphosphate</name>
        <dbReference type="ChEBI" id="CHEBI:32966"/>
        <note>allosteric activator</note>
    </ligand>
</feature>
<dbReference type="NCBIfam" id="TIGR01771">
    <property type="entry name" value="L-LDH-NAD"/>
    <property type="match status" value="1"/>
</dbReference>
<dbReference type="InterPro" id="IPR036291">
    <property type="entry name" value="NAD(P)-bd_dom_sf"/>
</dbReference>
<evidence type="ECO:0000256" key="1">
    <source>
        <dbReference type="ARBA" id="ARBA00004843"/>
    </source>
</evidence>
<keyword evidence="5 8" id="KW-0560">Oxidoreductase</keyword>
<comment type="caution">
    <text evidence="13">The sequence shown here is derived from an EMBL/GenBank/DDBJ whole genome shotgun (WGS) entry which is preliminary data.</text>
</comment>
<feature type="binding site" evidence="8">
    <location>
        <position position="41"/>
    </location>
    <ligand>
        <name>NAD(+)</name>
        <dbReference type="ChEBI" id="CHEBI:57540"/>
    </ligand>
</feature>
<dbReference type="InterPro" id="IPR011304">
    <property type="entry name" value="L-lactate_DH"/>
</dbReference>
<evidence type="ECO:0000256" key="10">
    <source>
        <dbReference type="PIRSR" id="PIRSR000102-3"/>
    </source>
</evidence>
<feature type="binding site" evidence="8">
    <location>
        <position position="20"/>
    </location>
    <ligand>
        <name>NAD(+)</name>
        <dbReference type="ChEBI" id="CHEBI:57540"/>
    </ligand>
</feature>
<evidence type="ECO:0000259" key="11">
    <source>
        <dbReference type="Pfam" id="PF00056"/>
    </source>
</evidence>
<dbReference type="InterPro" id="IPR001236">
    <property type="entry name" value="Lactate/malate_DH_N"/>
</dbReference>
<keyword evidence="6 8" id="KW-0520">NAD</keyword>
<evidence type="ECO:0000256" key="4">
    <source>
        <dbReference type="ARBA" id="ARBA00022533"/>
    </source>
</evidence>
<evidence type="ECO:0000313" key="13">
    <source>
        <dbReference type="EMBL" id="PCS20068.1"/>
    </source>
</evidence>
<feature type="domain" description="Lactate/malate dehydrogenase N-terminal" evidence="11">
    <location>
        <begin position="11"/>
        <end position="153"/>
    </location>
</feature>
<dbReference type="PANTHER" id="PTHR43128">
    <property type="entry name" value="L-2-HYDROXYCARBOXYLATE DEHYDROGENASE (NAD(P)(+))"/>
    <property type="match status" value="1"/>
</dbReference>
<dbReference type="PRINTS" id="PR00086">
    <property type="entry name" value="LLDHDRGNASE"/>
</dbReference>
<evidence type="ECO:0000256" key="6">
    <source>
        <dbReference type="ARBA" id="ARBA00023027"/>
    </source>
</evidence>
<feature type="binding site" evidence="8">
    <location>
        <begin position="131"/>
        <end position="134"/>
    </location>
    <ligand>
        <name>substrate</name>
    </ligand>
</feature>
<dbReference type="Proteomes" id="UP000218711">
    <property type="component" value="Unassembled WGS sequence"/>
</dbReference>
<evidence type="ECO:0000256" key="2">
    <source>
        <dbReference type="ARBA" id="ARBA00006054"/>
    </source>
</evidence>
<comment type="similarity">
    <text evidence="2 8">Belongs to the LDH/MDH superfamily. LDH family.</text>
</comment>
<feature type="binding site" evidence="8">
    <location>
        <position position="99"/>
    </location>
    <ligand>
        <name>substrate</name>
    </ligand>
</feature>
<keyword evidence="4 8" id="KW-0021">Allosteric enzyme</keyword>
<comment type="activity regulation">
    <text evidence="8">Allosterically activated by fructose 1,6-bisphosphate (FBP).</text>
</comment>
<comment type="subcellular location">
    <subcellularLocation>
        <location evidence="8">Cytoplasm</location>
    </subcellularLocation>
</comment>
<dbReference type="InterPro" id="IPR001557">
    <property type="entry name" value="L-lactate/malate_DH"/>
</dbReference>
<reference evidence="13 14" key="1">
    <citation type="submission" date="2014-12" db="EMBL/GenBank/DDBJ databases">
        <title>Draft genome sequences of 10 type strains of Lactococcus.</title>
        <authorList>
            <person name="Sun Z."/>
            <person name="Zhong Z."/>
            <person name="Liu W."/>
            <person name="Zhang W."/>
            <person name="Zhang H."/>
        </authorList>
    </citation>
    <scope>NUCLEOTIDE SEQUENCE [LARGE SCALE GENOMIC DNA]</scope>
    <source>
        <strain evidence="13 14">DSM 21502</strain>
    </source>
</reference>
<name>A0A2A5SW11_LACLC</name>
<comment type="pathway">
    <text evidence="1 8">Fermentation; pyruvate fermentation to lactate; (S)-lactate from pyruvate: step 1/1.</text>
</comment>
<evidence type="ECO:0000313" key="14">
    <source>
        <dbReference type="Proteomes" id="UP000218711"/>
    </source>
</evidence>
<comment type="caution">
    <text evidence="8">Lacks conserved residue(s) required for the propagation of feature annotation.</text>
</comment>
<organism evidence="13 14">
    <name type="scientific">Lactococcus cremoris subsp. tructae</name>
    <dbReference type="NCBI Taxonomy" id="542833"/>
    <lineage>
        <taxon>Bacteria</taxon>
        <taxon>Bacillati</taxon>
        <taxon>Bacillota</taxon>
        <taxon>Bacilli</taxon>
        <taxon>Lactobacillales</taxon>
        <taxon>Streptococcaceae</taxon>
        <taxon>Lactococcus</taxon>
    </lineage>
</organism>
<evidence type="ECO:0000256" key="5">
    <source>
        <dbReference type="ARBA" id="ARBA00023002"/>
    </source>
</evidence>
<dbReference type="CDD" id="cd05291">
    <property type="entry name" value="HicDH_like"/>
    <property type="match status" value="1"/>
</dbReference>
<protein>
    <recommendedName>
        <fullName evidence="3 8">L-lactate dehydrogenase</fullName>
        <shortName evidence="8">L-LDH</shortName>
        <ecNumber evidence="3 8">1.1.1.27</ecNumber>
    </recommendedName>
</protein>
<dbReference type="EMBL" id="JXKC01000002">
    <property type="protein sequence ID" value="PCS20068.1"/>
    <property type="molecule type" value="Genomic_DNA"/>
</dbReference>
<dbReference type="InterPro" id="IPR015955">
    <property type="entry name" value="Lactate_DH/Glyco_Ohase_4_C"/>
</dbReference>
<comment type="subunit">
    <text evidence="8">Homotetramer.</text>
</comment>
<feature type="binding site" evidence="8">
    <location>
        <position position="46"/>
    </location>
    <ligand>
        <name>NAD(+)</name>
        <dbReference type="ChEBI" id="CHEBI:57540"/>
    </ligand>
</feature>
<sequence>MKKEMKINNKKVVIVGAGAVGSTYAHNLVVDDLADEIAIINTNKSKASANSLDLLHALPYLNSAPKNIYAADYADVADADIVVLSANAPSATFGKNPDRLQLLENNVEMIRDITRKTMDAGFDGIFLVASNPVDVLAQVVAEVSGLPKHRIIGTGTLLETSRMRQIVAEKLQINPKSIHGYVLAEHGKSSFAAWSNVTVGAIPLTTWLEKYPNPDFPTFDEIDQEIREVGLDIFMQKGNTSYGIAASLARLTRAIFRNESVILPVSAHLTGQYGQAELYTGSPAIIDRTGVRAVLELELTAEEQGKFEHSAALLKENFESIKEKCTL</sequence>
<dbReference type="PIRSF" id="PIRSF000102">
    <property type="entry name" value="Lac_mal_DH"/>
    <property type="match status" value="1"/>
</dbReference>
<gene>
    <name evidence="8" type="primary">ldh</name>
    <name evidence="13" type="ORF">RU92_GL001586</name>
</gene>
<feature type="binding site" evidence="8">
    <location>
        <position position="154"/>
    </location>
    <ligand>
        <name>NAD(+)</name>
        <dbReference type="ChEBI" id="CHEBI:57540"/>
    </ligand>
</feature>
<dbReference type="NCBIfam" id="NF000824">
    <property type="entry name" value="PRK00066.1"/>
    <property type="match status" value="1"/>
</dbReference>
<dbReference type="Gene3D" id="3.40.50.720">
    <property type="entry name" value="NAD(P)-binding Rossmann-like Domain"/>
    <property type="match status" value="1"/>
</dbReference>
<dbReference type="GO" id="GO:0005737">
    <property type="term" value="C:cytoplasm"/>
    <property type="evidence" value="ECO:0007669"/>
    <property type="project" value="UniProtKB-SubCell"/>
</dbReference>
<feature type="binding site" evidence="8">
    <location>
        <begin position="129"/>
        <end position="131"/>
    </location>
    <ligand>
        <name>NAD(+)</name>
        <dbReference type="ChEBI" id="CHEBI:57540"/>
    </ligand>
</feature>
<evidence type="ECO:0000259" key="12">
    <source>
        <dbReference type="Pfam" id="PF02866"/>
    </source>
</evidence>
<comment type="catalytic activity">
    <reaction evidence="7 8">
        <text>(S)-lactate + NAD(+) = pyruvate + NADH + H(+)</text>
        <dbReference type="Rhea" id="RHEA:23444"/>
        <dbReference type="ChEBI" id="CHEBI:15361"/>
        <dbReference type="ChEBI" id="CHEBI:15378"/>
        <dbReference type="ChEBI" id="CHEBI:16651"/>
        <dbReference type="ChEBI" id="CHEBI:57540"/>
        <dbReference type="ChEBI" id="CHEBI:57945"/>
        <dbReference type="EC" id="1.1.1.27"/>
    </reaction>
</comment>
<feature type="binding site" evidence="8">
    <location>
        <position position="240"/>
    </location>
    <ligand>
        <name>substrate</name>
    </ligand>
</feature>
<dbReference type="HAMAP" id="MF_00488">
    <property type="entry name" value="Lactate_dehydrog"/>
    <property type="match status" value="1"/>
</dbReference>
<dbReference type="GO" id="GO:0006089">
    <property type="term" value="P:lactate metabolic process"/>
    <property type="evidence" value="ECO:0007669"/>
    <property type="project" value="TreeGrafter"/>
</dbReference>
<feature type="binding site" evidence="10">
    <location>
        <begin position="16"/>
        <end position="21"/>
    </location>
    <ligand>
        <name>NAD(+)</name>
        <dbReference type="ChEBI" id="CHEBI:57540"/>
    </ligand>
</feature>
<feature type="domain" description="Lactate/malate dehydrogenase C-terminal" evidence="12">
    <location>
        <begin position="156"/>
        <end position="323"/>
    </location>
</feature>
<dbReference type="Pfam" id="PF02866">
    <property type="entry name" value="Ldh_1_C"/>
    <property type="match status" value="1"/>
</dbReference>
<feature type="binding site" evidence="8">
    <location>
        <position position="164"/>
    </location>
    <ligand>
        <name>beta-D-fructose 1,6-bisphosphate</name>
        <dbReference type="ChEBI" id="CHEBI:32966"/>
        <note>allosteric activator</note>
    </ligand>
</feature>
<evidence type="ECO:0000256" key="8">
    <source>
        <dbReference type="HAMAP-Rule" id="MF_00488"/>
    </source>
</evidence>
<keyword evidence="8" id="KW-0963">Cytoplasm</keyword>
<evidence type="ECO:0000256" key="3">
    <source>
        <dbReference type="ARBA" id="ARBA00012967"/>
    </source>
</evidence>
<dbReference type="PANTHER" id="PTHR43128:SF16">
    <property type="entry name" value="L-LACTATE DEHYDROGENASE"/>
    <property type="match status" value="1"/>
</dbReference>
<dbReference type="UniPathway" id="UPA00554">
    <property type="reaction ID" value="UER00611"/>
</dbReference>
<dbReference type="SUPFAM" id="SSF51735">
    <property type="entry name" value="NAD(P)-binding Rossmann-fold domains"/>
    <property type="match status" value="1"/>
</dbReference>